<dbReference type="RefSeq" id="WP_060933272.1">
    <property type="nucleotide sequence ID" value="NZ_KQ960560.1"/>
</dbReference>
<dbReference type="AlphaFoldDB" id="A0A134B5A4"/>
<protein>
    <recommendedName>
        <fullName evidence="3">DUF5053 domain-containing protein</fullName>
    </recommendedName>
</protein>
<evidence type="ECO:0000313" key="2">
    <source>
        <dbReference type="Proteomes" id="UP000070531"/>
    </source>
</evidence>
<evidence type="ECO:0000313" key="1">
    <source>
        <dbReference type="EMBL" id="KXB75120.1"/>
    </source>
</evidence>
<dbReference type="Pfam" id="PF16476">
    <property type="entry name" value="DUF5053"/>
    <property type="match status" value="1"/>
</dbReference>
<proteinExistence type="predicted"/>
<comment type="caution">
    <text evidence="1">The sequence shown here is derived from an EMBL/GenBank/DDBJ whole genome shotgun (WGS) entry which is preliminary data.</text>
</comment>
<dbReference type="PATRIC" id="fig|419005.5.peg.1861"/>
<evidence type="ECO:0008006" key="3">
    <source>
        <dbReference type="Google" id="ProtNLM"/>
    </source>
</evidence>
<dbReference type="InterPro" id="IPR032483">
    <property type="entry name" value="DUF5053"/>
</dbReference>
<dbReference type="EMBL" id="LSDL01000125">
    <property type="protein sequence ID" value="KXB75120.1"/>
    <property type="molecule type" value="Genomic_DNA"/>
</dbReference>
<gene>
    <name evidence="1" type="ORF">HMPREF1860_01863</name>
</gene>
<accession>A0A134B5A4</accession>
<name>A0A134B5A4_9BACT</name>
<sequence>MEIIAKHQQLDCDMRKKIEDIELSISIREIANNYFHKSASWLYHKLDGIDGNGGKGGFSAEEKETFKNALFDISNRIRKVAENV</sequence>
<dbReference type="Proteomes" id="UP000070531">
    <property type="component" value="Unassembled WGS sequence"/>
</dbReference>
<reference evidence="1 2" key="1">
    <citation type="submission" date="2016-01" db="EMBL/GenBank/DDBJ databases">
        <authorList>
            <person name="Oliw E.H."/>
        </authorList>
    </citation>
    <scope>NUCLEOTIDE SEQUENCE [LARGE SCALE GENOMIC DNA]</scope>
    <source>
        <strain evidence="1 2">DNF00307</strain>
    </source>
</reference>
<organism evidence="1">
    <name type="scientific">Prevotella amnii</name>
    <dbReference type="NCBI Taxonomy" id="419005"/>
    <lineage>
        <taxon>Bacteria</taxon>
        <taxon>Pseudomonadati</taxon>
        <taxon>Bacteroidota</taxon>
        <taxon>Bacteroidia</taxon>
        <taxon>Bacteroidales</taxon>
        <taxon>Prevotellaceae</taxon>
        <taxon>Prevotella</taxon>
    </lineage>
</organism>